<keyword evidence="4" id="KW-0804">Transcription</keyword>
<evidence type="ECO:0000313" key="9">
    <source>
        <dbReference type="RefSeq" id="XP_025836490.1"/>
    </source>
</evidence>
<dbReference type="SUPFAM" id="SSF57959">
    <property type="entry name" value="Leucine zipper domain"/>
    <property type="match status" value="1"/>
</dbReference>
<dbReference type="PROSITE" id="PS00036">
    <property type="entry name" value="BZIP_BASIC"/>
    <property type="match status" value="1"/>
</dbReference>
<dbReference type="KEGG" id="apln:108736102"/>
<dbReference type="Proteomes" id="UP000192223">
    <property type="component" value="Unplaced"/>
</dbReference>
<dbReference type="PANTHER" id="PTHR11462">
    <property type="entry name" value="JUN TRANSCRIPTION FACTOR-RELATED"/>
    <property type="match status" value="1"/>
</dbReference>
<dbReference type="InterPro" id="IPR050946">
    <property type="entry name" value="AP-1_TF_bZIP"/>
</dbReference>
<dbReference type="Pfam" id="PF03957">
    <property type="entry name" value="Jun"/>
    <property type="match status" value="1"/>
</dbReference>
<evidence type="ECO:0000256" key="5">
    <source>
        <dbReference type="SAM" id="Coils"/>
    </source>
</evidence>
<comment type="similarity">
    <text evidence="1">Belongs to the bZIP family. Jun subfamily.</text>
</comment>
<evidence type="ECO:0000256" key="2">
    <source>
        <dbReference type="ARBA" id="ARBA00023015"/>
    </source>
</evidence>
<dbReference type="RefSeq" id="XP_025836490.1">
    <property type="nucleotide sequence ID" value="XM_025980705.1"/>
</dbReference>
<dbReference type="InterPro" id="IPR005643">
    <property type="entry name" value="JNK"/>
</dbReference>
<feature type="domain" description="BZIP" evidence="6">
    <location>
        <begin position="167"/>
        <end position="230"/>
    </location>
</feature>
<dbReference type="InterPro" id="IPR002112">
    <property type="entry name" value="Leuzip_Jun"/>
</dbReference>
<dbReference type="PRINTS" id="PR00043">
    <property type="entry name" value="LEUZIPPRJUN"/>
</dbReference>
<gene>
    <name evidence="8" type="primary">LOC108736102</name>
    <name evidence="9" type="synonym">LOC112903984</name>
</gene>
<dbReference type="PROSITE" id="PS50217">
    <property type="entry name" value="BZIP"/>
    <property type="match status" value="1"/>
</dbReference>
<dbReference type="InterPro" id="IPR004827">
    <property type="entry name" value="bZIP"/>
</dbReference>
<dbReference type="CTD" id="36057"/>
<dbReference type="OrthoDB" id="2187714at2759"/>
<organism evidence="7 8">
    <name type="scientific">Agrilus planipennis</name>
    <name type="common">Emerald ash borer</name>
    <name type="synonym">Agrilus marcopoli</name>
    <dbReference type="NCBI Taxonomy" id="224129"/>
    <lineage>
        <taxon>Eukaryota</taxon>
        <taxon>Metazoa</taxon>
        <taxon>Ecdysozoa</taxon>
        <taxon>Arthropoda</taxon>
        <taxon>Hexapoda</taxon>
        <taxon>Insecta</taxon>
        <taxon>Pterygota</taxon>
        <taxon>Neoptera</taxon>
        <taxon>Endopterygota</taxon>
        <taxon>Coleoptera</taxon>
        <taxon>Polyphaga</taxon>
        <taxon>Elateriformia</taxon>
        <taxon>Buprestoidea</taxon>
        <taxon>Buprestidae</taxon>
        <taxon>Agrilinae</taxon>
        <taxon>Agrilus</taxon>
    </lineage>
</organism>
<feature type="coiled-coil region" evidence="5">
    <location>
        <begin position="185"/>
        <end position="226"/>
    </location>
</feature>
<dbReference type="PANTHER" id="PTHR11462:SF35">
    <property type="entry name" value="TRANSCRIPTION FACTOR JRA"/>
    <property type="match status" value="1"/>
</dbReference>
<evidence type="ECO:0000259" key="6">
    <source>
        <dbReference type="PROSITE" id="PS50217"/>
    </source>
</evidence>
<dbReference type="GO" id="GO:0005634">
    <property type="term" value="C:nucleus"/>
    <property type="evidence" value="ECO:0007669"/>
    <property type="project" value="UniProtKB-ARBA"/>
</dbReference>
<keyword evidence="5" id="KW-0175">Coiled coil</keyword>
<evidence type="ECO:0000256" key="3">
    <source>
        <dbReference type="ARBA" id="ARBA00023125"/>
    </source>
</evidence>
<dbReference type="GO" id="GO:0000981">
    <property type="term" value="F:DNA-binding transcription factor activity, RNA polymerase II-specific"/>
    <property type="evidence" value="ECO:0007669"/>
    <property type="project" value="TreeGrafter"/>
</dbReference>
<protein>
    <submittedName>
        <fullName evidence="8 9">Transcription factor AP-1</fullName>
    </submittedName>
</protein>
<dbReference type="GO" id="GO:0051726">
    <property type="term" value="P:regulation of cell cycle"/>
    <property type="evidence" value="ECO:0007669"/>
    <property type="project" value="TreeGrafter"/>
</dbReference>
<dbReference type="AlphaFoldDB" id="A0A1W4WTT0"/>
<sequence>MSNQMHENQKNINSMRRNLTLDLNQTKKNNLNIPSLKSVLSSPDLNLLKVNTPDLEKMILENGMSVSTPTPTLLFPKAVTEEQESFATGFVNALNNLHNNNSINSTSSAISQASENSTGPTVYGDLEEPTLNSYTLGPVVKEEPQTVPNLNTTTPPMSPVDMEAQERIKLERKRQRNRLAASKCRTRKLERISRLEDKVKHLKAENADLTSLLNQLKQHVTNLKQEVLLHVHAGCPIMG</sequence>
<dbReference type="STRING" id="224129.A0A1W4WTT0"/>
<evidence type="ECO:0000313" key="8">
    <source>
        <dbReference type="RefSeq" id="XP_018323897.1"/>
    </source>
</evidence>
<dbReference type="GO" id="GO:0005667">
    <property type="term" value="C:transcription regulator complex"/>
    <property type="evidence" value="ECO:0007669"/>
    <property type="project" value="TreeGrafter"/>
</dbReference>
<evidence type="ECO:0000256" key="4">
    <source>
        <dbReference type="ARBA" id="ARBA00023163"/>
    </source>
</evidence>
<reference evidence="8 9" key="1">
    <citation type="submission" date="2025-04" db="UniProtKB">
        <authorList>
            <consortium name="RefSeq"/>
        </authorList>
    </citation>
    <scope>IDENTIFICATION</scope>
    <source>
        <tissue evidence="8 9">Entire body</tissue>
    </source>
</reference>
<evidence type="ECO:0000256" key="1">
    <source>
        <dbReference type="ARBA" id="ARBA00006882"/>
    </source>
</evidence>
<dbReference type="GeneID" id="108736102"/>
<accession>A0A1W4WTT0</accession>
<keyword evidence="3" id="KW-0238">DNA-binding</keyword>
<evidence type="ECO:0000313" key="7">
    <source>
        <dbReference type="Proteomes" id="UP000192223"/>
    </source>
</evidence>
<dbReference type="GO" id="GO:0042127">
    <property type="term" value="P:regulation of cell population proliferation"/>
    <property type="evidence" value="ECO:0007669"/>
    <property type="project" value="TreeGrafter"/>
</dbReference>
<proteinExistence type="inferred from homology"/>
<keyword evidence="7" id="KW-1185">Reference proteome</keyword>
<dbReference type="RefSeq" id="XP_018323897.1">
    <property type="nucleotide sequence ID" value="XM_018468395.2"/>
</dbReference>
<dbReference type="InterPro" id="IPR046347">
    <property type="entry name" value="bZIP_sf"/>
</dbReference>
<dbReference type="Pfam" id="PF00170">
    <property type="entry name" value="bZIP_1"/>
    <property type="match status" value="1"/>
</dbReference>
<dbReference type="Gene3D" id="1.20.5.170">
    <property type="match status" value="1"/>
</dbReference>
<keyword evidence="2" id="KW-0805">Transcription regulation</keyword>
<dbReference type="GO" id="GO:0000978">
    <property type="term" value="F:RNA polymerase II cis-regulatory region sequence-specific DNA binding"/>
    <property type="evidence" value="ECO:0007669"/>
    <property type="project" value="TreeGrafter"/>
</dbReference>
<dbReference type="KEGG" id="apln:112903984"/>
<dbReference type="SMART" id="SM00338">
    <property type="entry name" value="BRLZ"/>
    <property type="match status" value="1"/>
</dbReference>
<dbReference type="FunFam" id="1.20.5.170:FF:000012">
    <property type="entry name" value="Putative transcription factor AP-1"/>
    <property type="match status" value="1"/>
</dbReference>
<name>A0A1W4WTT0_AGRPL</name>
<dbReference type="CDD" id="cd14696">
    <property type="entry name" value="bZIP_Jun"/>
    <property type="match status" value="1"/>
</dbReference>